<dbReference type="EMBL" id="ML178824">
    <property type="protein sequence ID" value="TFL01766.1"/>
    <property type="molecule type" value="Genomic_DNA"/>
</dbReference>
<dbReference type="OrthoDB" id="3354475at2759"/>
<dbReference type="AlphaFoldDB" id="A0A5C3QIL3"/>
<reference evidence="1 2" key="1">
    <citation type="journal article" date="2019" name="Nat. Ecol. Evol.">
        <title>Megaphylogeny resolves global patterns of mushroom evolution.</title>
        <authorList>
            <person name="Varga T."/>
            <person name="Krizsan K."/>
            <person name="Foldi C."/>
            <person name="Dima B."/>
            <person name="Sanchez-Garcia M."/>
            <person name="Sanchez-Ramirez S."/>
            <person name="Szollosi G.J."/>
            <person name="Szarkandi J.G."/>
            <person name="Papp V."/>
            <person name="Albert L."/>
            <person name="Andreopoulos W."/>
            <person name="Angelini C."/>
            <person name="Antonin V."/>
            <person name="Barry K.W."/>
            <person name="Bougher N.L."/>
            <person name="Buchanan P."/>
            <person name="Buyck B."/>
            <person name="Bense V."/>
            <person name="Catcheside P."/>
            <person name="Chovatia M."/>
            <person name="Cooper J."/>
            <person name="Damon W."/>
            <person name="Desjardin D."/>
            <person name="Finy P."/>
            <person name="Geml J."/>
            <person name="Haridas S."/>
            <person name="Hughes K."/>
            <person name="Justo A."/>
            <person name="Karasinski D."/>
            <person name="Kautmanova I."/>
            <person name="Kiss B."/>
            <person name="Kocsube S."/>
            <person name="Kotiranta H."/>
            <person name="LaButti K.M."/>
            <person name="Lechner B.E."/>
            <person name="Liimatainen K."/>
            <person name="Lipzen A."/>
            <person name="Lukacs Z."/>
            <person name="Mihaltcheva S."/>
            <person name="Morgado L.N."/>
            <person name="Niskanen T."/>
            <person name="Noordeloos M.E."/>
            <person name="Ohm R.A."/>
            <person name="Ortiz-Santana B."/>
            <person name="Ovrebo C."/>
            <person name="Racz N."/>
            <person name="Riley R."/>
            <person name="Savchenko A."/>
            <person name="Shiryaev A."/>
            <person name="Soop K."/>
            <person name="Spirin V."/>
            <person name="Szebenyi C."/>
            <person name="Tomsovsky M."/>
            <person name="Tulloss R.E."/>
            <person name="Uehling J."/>
            <person name="Grigoriev I.V."/>
            <person name="Vagvolgyi C."/>
            <person name="Papp T."/>
            <person name="Martin F.M."/>
            <person name="Miettinen O."/>
            <person name="Hibbett D.S."/>
            <person name="Nagy L.G."/>
        </authorList>
    </citation>
    <scope>NUCLEOTIDE SEQUENCE [LARGE SCALE GENOMIC DNA]</scope>
    <source>
        <strain evidence="1 2">CBS 309.79</strain>
    </source>
</reference>
<sequence>MHSALTIPELVSTICGELDRDTSNRKQGQATLAAFARTCKTVSAIALSVLWRQQNGFVPLLCCLSTEVLGIAESAYSGRAGGCRKTLRLQQPIRPEHWSRVFNYSRFTQDILLWEPENAFGNLDDHTLESISRSLSEQPVPLLQNLQKVRYRARSVRRAAYAFLCVVSGCNVASILYTSDGVPSTPDLHFIQCLAQKSWMSVTEFSCNGLVDKMSPHITCYESLVTTLRSLPNLQFVSIPCYHPLLEQLSKHPSLRALSVESRAFSEFSPPSPATKRHRIQGLNSLSLDFEFGTHLIEFLDHFDFTDSKLETLHIHLLHNCPTDMQNRLLEAFQSSLYTGVLTNFSIFVRYATESPEIPLGDVLNLLIASPKLDTLEVLLPEYLTPGMHCTDAGDTLVAQIGRRWGLLRQLTLASCVDLEGTVQGEAITLKSLFVLAECCPALSFLRIMIDASGEVPDVRALLPDGRMETAHRGEIQLDFTSPSPISAGNVESVARFLGDVFWSVGGLVNDETLGCRELWEEVEDIVLALHVA</sequence>
<evidence type="ECO:0000313" key="1">
    <source>
        <dbReference type="EMBL" id="TFL01766.1"/>
    </source>
</evidence>
<gene>
    <name evidence="1" type="ORF">BDV98DRAFT_604434</name>
</gene>
<keyword evidence="2" id="KW-1185">Reference proteome</keyword>
<evidence type="ECO:0008006" key="3">
    <source>
        <dbReference type="Google" id="ProtNLM"/>
    </source>
</evidence>
<evidence type="ECO:0000313" key="2">
    <source>
        <dbReference type="Proteomes" id="UP000305067"/>
    </source>
</evidence>
<organism evidence="1 2">
    <name type="scientific">Pterulicium gracile</name>
    <dbReference type="NCBI Taxonomy" id="1884261"/>
    <lineage>
        <taxon>Eukaryota</taxon>
        <taxon>Fungi</taxon>
        <taxon>Dikarya</taxon>
        <taxon>Basidiomycota</taxon>
        <taxon>Agaricomycotina</taxon>
        <taxon>Agaricomycetes</taxon>
        <taxon>Agaricomycetidae</taxon>
        <taxon>Agaricales</taxon>
        <taxon>Pleurotineae</taxon>
        <taxon>Pterulaceae</taxon>
        <taxon>Pterulicium</taxon>
    </lineage>
</organism>
<accession>A0A5C3QIL3</accession>
<name>A0A5C3QIL3_9AGAR</name>
<protein>
    <recommendedName>
        <fullName evidence="3">F-box domain-containing protein</fullName>
    </recommendedName>
</protein>
<dbReference type="InterPro" id="IPR032675">
    <property type="entry name" value="LRR_dom_sf"/>
</dbReference>
<proteinExistence type="predicted"/>
<dbReference type="Proteomes" id="UP000305067">
    <property type="component" value="Unassembled WGS sequence"/>
</dbReference>
<dbReference type="Gene3D" id="3.80.10.10">
    <property type="entry name" value="Ribonuclease Inhibitor"/>
    <property type="match status" value="1"/>
</dbReference>